<dbReference type="PANTHER" id="PTHR22872">
    <property type="entry name" value="BTK-BINDING PROTEIN-RELATED"/>
    <property type="match status" value="1"/>
</dbReference>
<accession>A0A8J2SXS7</accession>
<feature type="repeat" description="RCC1" evidence="2">
    <location>
        <begin position="96"/>
        <end position="147"/>
    </location>
</feature>
<dbReference type="PRINTS" id="PR00633">
    <property type="entry name" value="RCCNDNSATION"/>
</dbReference>
<dbReference type="InterPro" id="IPR036361">
    <property type="entry name" value="SAP_dom_sf"/>
</dbReference>
<feature type="compositionally biased region" description="Acidic residues" evidence="3">
    <location>
        <begin position="548"/>
        <end position="558"/>
    </location>
</feature>
<comment type="caution">
    <text evidence="5">The sequence shown here is derived from an EMBL/GenBank/DDBJ whole genome shotgun (WGS) entry which is preliminary data.</text>
</comment>
<evidence type="ECO:0000256" key="1">
    <source>
        <dbReference type="ARBA" id="ARBA00022737"/>
    </source>
</evidence>
<dbReference type="OrthoDB" id="10256179at2759"/>
<feature type="compositionally biased region" description="Gly residues" evidence="3">
    <location>
        <begin position="561"/>
        <end position="570"/>
    </location>
</feature>
<evidence type="ECO:0000256" key="3">
    <source>
        <dbReference type="SAM" id="MobiDB-lite"/>
    </source>
</evidence>
<dbReference type="EMBL" id="CAKKNE010000006">
    <property type="protein sequence ID" value="CAH0379680.1"/>
    <property type="molecule type" value="Genomic_DNA"/>
</dbReference>
<feature type="region of interest" description="Disordered" evidence="3">
    <location>
        <begin position="531"/>
        <end position="584"/>
    </location>
</feature>
<dbReference type="SUPFAM" id="SSF50985">
    <property type="entry name" value="RCC1/BLIP-II"/>
    <property type="match status" value="1"/>
</dbReference>
<evidence type="ECO:0000256" key="2">
    <source>
        <dbReference type="PROSITE-ProRule" id="PRU00235"/>
    </source>
</evidence>
<keyword evidence="6" id="KW-1185">Reference proteome</keyword>
<dbReference type="PANTHER" id="PTHR22872:SF2">
    <property type="entry name" value="INHIBITOR OF BRUTON TYROSINE KINASE"/>
    <property type="match status" value="1"/>
</dbReference>
<sequence length="584" mass="62696">MSGLGLLGKLKQRRGDAKLEYEWGSSKVLQTLDLDKLPRAALRSHLDARDLETGGTKRAMVKRLQADLEGERLQATAYTEQLESEFHINKDIEERGSVYACGTNYAGQLGQGDTEPRSVFTAVQKTRGIGVVRVATNADMVYAVTADHEVLVWGGSGAGSTGIHVDADDEWAKEMYMEPQFVTELQGEEATSCSVGASHAAVCTSGGDVFVWGHNLAGQLGLTDFQKRPLPTILTYFETDDDIRVRQMECGENHCCCLTTAGAVYSWGHVDSGRLGLGVKERFGARAEEKLYFPAPTVVSGLSAEPIIEVSCGAAHTLALSEEGKVFSWGLGAGGRLGLGDFHSRIEPYEVTALSNKCVMQVAAATWHSAAVVCVPPMQGSGWVYTWGSGYHGQLAHGRTQVQTTPTVVEALRSRNLSAVSIRLGSHHSAMIAMDGELYTWGSNLHGCLGHAIRDQFVEHTADPGHASGFGAIVERVGRGMVRDYALGREFTIVATYPYEGPTEDVARKLMEEEAIRLDMLALEDEQDAATLRGSQAGTQDDGTLATGEDDMTMDDESIMSGGGGRGGPAGILDKGMAAQKSRK</sequence>
<keyword evidence="1" id="KW-0677">Repeat</keyword>
<feature type="repeat" description="RCC1" evidence="2">
    <location>
        <begin position="262"/>
        <end position="323"/>
    </location>
</feature>
<dbReference type="PROSITE" id="PS50012">
    <property type="entry name" value="RCC1_3"/>
    <property type="match status" value="6"/>
</dbReference>
<protein>
    <recommendedName>
        <fullName evidence="4">SAP domain-containing protein</fullName>
    </recommendedName>
</protein>
<dbReference type="InterPro" id="IPR009091">
    <property type="entry name" value="RCC1/BLIP-II"/>
</dbReference>
<gene>
    <name evidence="5" type="ORF">PECAL_6P13090</name>
</gene>
<dbReference type="InterPro" id="IPR000408">
    <property type="entry name" value="Reg_chr_condens"/>
</dbReference>
<feature type="repeat" description="RCC1" evidence="2">
    <location>
        <begin position="207"/>
        <end position="261"/>
    </location>
</feature>
<dbReference type="SMART" id="SM00513">
    <property type="entry name" value="SAP"/>
    <property type="match status" value="1"/>
</dbReference>
<dbReference type="Gene3D" id="1.10.720.30">
    <property type="entry name" value="SAP domain"/>
    <property type="match status" value="1"/>
</dbReference>
<name>A0A8J2SXS7_9STRA</name>
<dbReference type="InterPro" id="IPR058923">
    <property type="entry name" value="RCC1-like_dom"/>
</dbReference>
<feature type="domain" description="SAP" evidence="4">
    <location>
        <begin position="34"/>
        <end position="68"/>
    </location>
</feature>
<feature type="repeat" description="RCC1" evidence="2">
    <location>
        <begin position="324"/>
        <end position="375"/>
    </location>
</feature>
<evidence type="ECO:0000313" key="5">
    <source>
        <dbReference type="EMBL" id="CAH0379680.1"/>
    </source>
</evidence>
<dbReference type="InterPro" id="IPR003034">
    <property type="entry name" value="SAP_dom"/>
</dbReference>
<dbReference type="InterPro" id="IPR051625">
    <property type="entry name" value="Signaling_Regulatory_Domain"/>
</dbReference>
<feature type="repeat" description="RCC1" evidence="2">
    <location>
        <begin position="382"/>
        <end position="435"/>
    </location>
</feature>
<proteinExistence type="predicted"/>
<dbReference type="Gene3D" id="2.130.10.30">
    <property type="entry name" value="Regulator of chromosome condensation 1/beta-lactamase-inhibitor protein II"/>
    <property type="match status" value="2"/>
</dbReference>
<dbReference type="Proteomes" id="UP000789595">
    <property type="component" value="Unassembled WGS sequence"/>
</dbReference>
<evidence type="ECO:0000259" key="4">
    <source>
        <dbReference type="SMART" id="SM00513"/>
    </source>
</evidence>
<dbReference type="AlphaFoldDB" id="A0A8J2SXS7"/>
<feature type="repeat" description="RCC1" evidence="2">
    <location>
        <begin position="436"/>
        <end position="490"/>
    </location>
</feature>
<feature type="compositionally biased region" description="Polar residues" evidence="3">
    <location>
        <begin position="533"/>
        <end position="542"/>
    </location>
</feature>
<reference evidence="5" key="1">
    <citation type="submission" date="2021-11" db="EMBL/GenBank/DDBJ databases">
        <authorList>
            <consortium name="Genoscope - CEA"/>
            <person name="William W."/>
        </authorList>
    </citation>
    <scope>NUCLEOTIDE SEQUENCE</scope>
</reference>
<organism evidence="5 6">
    <name type="scientific">Pelagomonas calceolata</name>
    <dbReference type="NCBI Taxonomy" id="35677"/>
    <lineage>
        <taxon>Eukaryota</taxon>
        <taxon>Sar</taxon>
        <taxon>Stramenopiles</taxon>
        <taxon>Ochrophyta</taxon>
        <taxon>Pelagophyceae</taxon>
        <taxon>Pelagomonadales</taxon>
        <taxon>Pelagomonadaceae</taxon>
        <taxon>Pelagomonas</taxon>
    </lineage>
</organism>
<dbReference type="Pfam" id="PF25390">
    <property type="entry name" value="WD40_RLD"/>
    <property type="match status" value="1"/>
</dbReference>
<evidence type="ECO:0000313" key="6">
    <source>
        <dbReference type="Proteomes" id="UP000789595"/>
    </source>
</evidence>